<feature type="transmembrane region" description="Helical" evidence="1">
    <location>
        <begin position="23"/>
        <end position="45"/>
    </location>
</feature>
<evidence type="ECO:0000256" key="1">
    <source>
        <dbReference type="SAM" id="Phobius"/>
    </source>
</evidence>
<gene>
    <name evidence="2" type="ORF">NCTC10918_01685</name>
</gene>
<keyword evidence="1" id="KW-0472">Membrane</keyword>
<reference evidence="2 3" key="1">
    <citation type="submission" date="2018-12" db="EMBL/GenBank/DDBJ databases">
        <authorList>
            <consortium name="Pathogen Informatics"/>
        </authorList>
    </citation>
    <scope>NUCLEOTIDE SEQUENCE [LARGE SCALE GENOMIC DNA]</scope>
    <source>
        <strain evidence="2 3">NCTC10918</strain>
    </source>
</reference>
<dbReference type="EMBL" id="LR134521">
    <property type="protein sequence ID" value="VEJ30406.1"/>
    <property type="molecule type" value="Genomic_DNA"/>
</dbReference>
<dbReference type="RefSeq" id="WP_315353175.1">
    <property type="nucleotide sequence ID" value="NZ_CAUVUD010000012.1"/>
</dbReference>
<evidence type="ECO:0000313" key="3">
    <source>
        <dbReference type="Proteomes" id="UP000270988"/>
    </source>
</evidence>
<protein>
    <submittedName>
        <fullName evidence="2">Uncharacterized protein</fullName>
    </submittedName>
</protein>
<evidence type="ECO:0000313" key="2">
    <source>
        <dbReference type="EMBL" id="VEJ30406.1"/>
    </source>
</evidence>
<proteinExistence type="predicted"/>
<keyword evidence="1" id="KW-1133">Transmembrane helix</keyword>
<dbReference type="AlphaFoldDB" id="A0A448UX25"/>
<keyword evidence="1" id="KW-0812">Transmembrane</keyword>
<name>A0A448UX25_9MICC</name>
<dbReference type="STRING" id="762948.HMPREF0733_10620"/>
<dbReference type="Proteomes" id="UP000270988">
    <property type="component" value="Chromosome"/>
</dbReference>
<accession>A0A448UX25</accession>
<sequence length="50" mass="5753">MSNRHDITDEQFKKLLREISKRFAILGGIVILIGLAIILIMYFWMGGSRS</sequence>
<organism evidence="2 3">
    <name type="scientific">Rothia dentocariosa</name>
    <dbReference type="NCBI Taxonomy" id="2047"/>
    <lineage>
        <taxon>Bacteria</taxon>
        <taxon>Bacillati</taxon>
        <taxon>Actinomycetota</taxon>
        <taxon>Actinomycetes</taxon>
        <taxon>Micrococcales</taxon>
        <taxon>Micrococcaceae</taxon>
        <taxon>Rothia</taxon>
    </lineage>
</organism>